<evidence type="ECO:0000313" key="3">
    <source>
        <dbReference type="EMBL" id="NJC39857.1"/>
    </source>
</evidence>
<dbReference type="EMBL" id="JAATJM010000001">
    <property type="protein sequence ID" value="NJC39857.1"/>
    <property type="molecule type" value="Genomic_DNA"/>
</dbReference>
<sequence>MGKIMVSRFRRRLSLLASTALVAAGSSVLLFAPTTARAGDECGNPAANGNLSDVLICLPGVFPTGIDYTTTVDGNFALLLRDAVQTGDGIRVTGGAGESLTVQTQTVTLDDGDLSIVSAADGIRVESPDSNILIDLTDGDAGDVALQIIASNSGIVAGGGSGDVDIVLTTGSISALTGNGILAGTTGSGSISIDMGDADIVALNVGISAVTVDGDIDILAGSDITGAFGIAAMTTGTGSVSLATSGSVITSSAGSAISITSGGSVTINNSSALNATGGAGMLIAGATGVTIVNSGTIAGTAIHGLYADLTTSATGDVSITNTGDIGSLADRVDSVGVAGLITNTANTGSVTIRTDGDIYANGAGVIGVGRSDGDVTLLIGMNSPSTVVGVNNYGVAAEILNPAGTGDLTVSVGGGSHIEGAMAGIHVETTGTGLATVTVGEGTTIDTSNGGGILLEMRGGYSVTSGADINGGSFAGIYGIATGSNGHDISIVNTGNIGTAADGVAGYGIAAGFSGAANAEDIFVRSNGDIYSDAFGIAVLTQGLGGVTLQIGDVTPVTVRSGSGVAIIGSILANAANASDLLIEVGSGSHLEAATVAIQADHSGVGQTTVNVGDDATLVTTGGYGIYLNTRGGYSVNSGAEINGGSFAGVYGLATGAGGSDIRIINTGDIGSVADGVTAFGIVGGFSDANNQGDVFIQSNGDVYSDGVGVYAQTGGLGDLTVVVGDEGPVTVRGAGLSVPAPAVGAAILNALSDGDILVQVGDGAHLESGIAGVGVENAGLGATTVMVGSGGTIDSAGGYGILVETVGGYSVISGADVGGATFAGIYGIATGATGQDIDIDNTGVIGSALDGTTAFGIAAGFSDAASTGRTAISSDGDVYSDNFGILGQTSGLGSVVLDVGMLSGVNVVGEAGVGVAGFILNSASLANVVINVGDGSSLRGGDFGIQAQNDGSGLASVVLADGVLVRSGRTGIAARSAGEVRITAGSGLGVIVDDGAGGEVDGAMGLFARTMSGEVSIDLGDALSFSVIGDNSTGIFARTSTGDLSIVAGAGLISVGAGDGTDTANIQSFSAAIAAFSATGSLSIDSATDLDVRNTAGGAFGILAQTGGSGDIFVRNAGAITGSASFVGVRALHQGDGDVVVVNTGSIGAMTAPTVAGIDAAVINAASTGDLSINSSGSVAGSLRGLRATQAGSGSASVANSGTVASGGTAIDVFASGGAISVVNSGAGVISGGGYGIQTSNLGAGTTTILAANTVFGAQSVGGAAAIEAVTSGAGSISISTETVAAPLGSAIRTVSNGGAVTLNLGGGLSTVAGIVGQGAAADSWVVDMTNAAGGVNTVNIGSNTIVRSVNTGAGGYGDLAIRAVGGSAVVNNAGQLNGRVNFSGLTDNVVFTNSSAFSWHTTGLSVFSAGADTLNNTASGAIFTSAHGAATTWDFGGGVDTFANGGLLGVGEGTTAASSLTFMGLERWNNAGRVIFGLSGSGLDGQANDRIFAPGALFTGAGNSLLVMDVDLGGTAQTSCAVQTAADCLSLTGGSTAGVTRILVNDIAATGAGAYNPGIVLVDVSGAGSTAAGHFVLDPNSSHWRADGSADGVLDKGLFFYDLVLNGNKQHVLVGAPDAEAFEFPTLGAATQSLWHGSTGAWLDRQADLEARAGTVGSPGVWVKISTGDHDRRAAGFHVLPGASYAYDISHDQQTTALTAGVDLISGETAAGTRWLAGAMIGHVDSDVSFDQSATRFDLSGTSFGAYGTVVHGPAFVHALVAANQLDLTYDAPSLAPSGTLPDGQVRSWGFQAEGGYTVRLGERTFLEPLVGVSRVTTRIDALTVPGATVDWDDPTSLRLSLGGRIGVGADYRDVRARFSLTARVWEEVEAANRTTIDIGGAEIETLDDFGGTFSELAGTVDLDSRRNAGLAGFLSWGLKWNDDYRATETSAGLRYRW</sequence>
<accession>A0A7X5YHU0</accession>
<reference evidence="3 4" key="1">
    <citation type="submission" date="2020-03" db="EMBL/GenBank/DDBJ databases">
        <title>Genomic Encyclopedia of Type Strains, Phase IV (KMG-IV): sequencing the most valuable type-strain genomes for metagenomic binning, comparative biology and taxonomic classification.</title>
        <authorList>
            <person name="Goeker M."/>
        </authorList>
    </citation>
    <scope>NUCLEOTIDE SEQUENCE [LARGE SCALE GENOMIC DNA]</scope>
    <source>
        <strain evidence="3 4">DSM 4736</strain>
    </source>
</reference>
<protein>
    <recommendedName>
        <fullName evidence="2">Autotransporter domain-containing protein</fullName>
    </recommendedName>
</protein>
<dbReference type="InterPro" id="IPR005546">
    <property type="entry name" value="Autotransporte_beta"/>
</dbReference>
<name>A0A7X5YHU0_9CAUL</name>
<organism evidence="3 4">
    <name type="scientific">Brevundimonas alba</name>
    <dbReference type="NCBI Taxonomy" id="74314"/>
    <lineage>
        <taxon>Bacteria</taxon>
        <taxon>Pseudomonadati</taxon>
        <taxon>Pseudomonadota</taxon>
        <taxon>Alphaproteobacteria</taxon>
        <taxon>Caulobacterales</taxon>
        <taxon>Caulobacteraceae</taxon>
        <taxon>Brevundimonas</taxon>
    </lineage>
</organism>
<feature type="chain" id="PRO_5030593494" description="Autotransporter domain-containing protein" evidence="1">
    <location>
        <begin position="39"/>
        <end position="1940"/>
    </location>
</feature>
<dbReference type="InterPro" id="IPR036709">
    <property type="entry name" value="Autotransporte_beta_dom_sf"/>
</dbReference>
<evidence type="ECO:0000259" key="2">
    <source>
        <dbReference type="PROSITE" id="PS51208"/>
    </source>
</evidence>
<keyword evidence="4" id="KW-1185">Reference proteome</keyword>
<feature type="domain" description="Autotransporter" evidence="2">
    <location>
        <begin position="1656"/>
        <end position="1940"/>
    </location>
</feature>
<gene>
    <name evidence="3" type="ORF">GGQ87_000115</name>
</gene>
<dbReference type="Gene3D" id="2.40.128.130">
    <property type="entry name" value="Autotransporter beta-domain"/>
    <property type="match status" value="1"/>
</dbReference>
<dbReference type="PROSITE" id="PS51208">
    <property type="entry name" value="AUTOTRANSPORTER"/>
    <property type="match status" value="1"/>
</dbReference>
<feature type="signal peptide" evidence="1">
    <location>
        <begin position="1"/>
        <end position="38"/>
    </location>
</feature>
<comment type="caution">
    <text evidence="3">The sequence shown here is derived from an EMBL/GenBank/DDBJ whole genome shotgun (WGS) entry which is preliminary data.</text>
</comment>
<dbReference type="SMART" id="SM00869">
    <property type="entry name" value="Autotransporter"/>
    <property type="match status" value="1"/>
</dbReference>
<dbReference type="SUPFAM" id="SSF103515">
    <property type="entry name" value="Autotransporter"/>
    <property type="match status" value="1"/>
</dbReference>
<keyword evidence="1" id="KW-0732">Signal</keyword>
<evidence type="ECO:0000256" key="1">
    <source>
        <dbReference type="SAM" id="SignalP"/>
    </source>
</evidence>
<proteinExistence type="predicted"/>
<dbReference type="Proteomes" id="UP000587415">
    <property type="component" value="Unassembled WGS sequence"/>
</dbReference>
<evidence type="ECO:0000313" key="4">
    <source>
        <dbReference type="Proteomes" id="UP000587415"/>
    </source>
</evidence>